<accession>A0A319CK09</accession>
<evidence type="ECO:0000313" key="3">
    <source>
        <dbReference type="Proteomes" id="UP000248340"/>
    </source>
</evidence>
<sequence>MPHVQAEPGHFSLLTPNMKKRNRDDVLASKRIALSPFQQIRPQTPAKLLDISEDSHEQGLRHRASTKRQRLQKQLSPTRSLTLATSNIFSSQLSHRILSPKSHQPSTFCLLPCHVCHRRPTTKDTLGAYSNCEICAQRSCYICLRSCDAVDCSGSINTLLEPSGFINEDARGMGRQIRSRRICSSCAVEGLNETGAVVTRCLDCVLNTTPRWQPISPG</sequence>
<dbReference type="RefSeq" id="XP_025494919.1">
    <property type="nucleotide sequence ID" value="XM_025629727.1"/>
</dbReference>
<feature type="compositionally biased region" description="Basic residues" evidence="1">
    <location>
        <begin position="61"/>
        <end position="71"/>
    </location>
</feature>
<protein>
    <submittedName>
        <fullName evidence="2">Uncharacterized protein</fullName>
    </submittedName>
</protein>
<dbReference type="OrthoDB" id="5377226at2759"/>
<evidence type="ECO:0000256" key="1">
    <source>
        <dbReference type="SAM" id="MobiDB-lite"/>
    </source>
</evidence>
<organism evidence="2 3">
    <name type="scientific">Aspergillus uvarum CBS 121591</name>
    <dbReference type="NCBI Taxonomy" id="1448315"/>
    <lineage>
        <taxon>Eukaryota</taxon>
        <taxon>Fungi</taxon>
        <taxon>Dikarya</taxon>
        <taxon>Ascomycota</taxon>
        <taxon>Pezizomycotina</taxon>
        <taxon>Eurotiomycetes</taxon>
        <taxon>Eurotiomycetidae</taxon>
        <taxon>Eurotiales</taxon>
        <taxon>Aspergillaceae</taxon>
        <taxon>Aspergillus</taxon>
        <taxon>Aspergillus subgen. Circumdati</taxon>
    </lineage>
</organism>
<dbReference type="Proteomes" id="UP000248340">
    <property type="component" value="Unassembled WGS sequence"/>
</dbReference>
<evidence type="ECO:0000313" key="2">
    <source>
        <dbReference type="EMBL" id="PYH84719.1"/>
    </source>
</evidence>
<reference evidence="2 3" key="1">
    <citation type="submission" date="2016-12" db="EMBL/GenBank/DDBJ databases">
        <title>The genomes of Aspergillus section Nigri reveals drivers in fungal speciation.</title>
        <authorList>
            <consortium name="DOE Joint Genome Institute"/>
            <person name="Vesth T.C."/>
            <person name="Nybo J."/>
            <person name="Theobald S."/>
            <person name="Brandl J."/>
            <person name="Frisvad J.C."/>
            <person name="Nielsen K.F."/>
            <person name="Lyhne E.K."/>
            <person name="Kogle M.E."/>
            <person name="Kuo A."/>
            <person name="Riley R."/>
            <person name="Clum A."/>
            <person name="Nolan M."/>
            <person name="Lipzen A."/>
            <person name="Salamov A."/>
            <person name="Henrissat B."/>
            <person name="Wiebenga A."/>
            <person name="De Vries R.P."/>
            <person name="Grigoriev I.V."/>
            <person name="Mortensen U.H."/>
            <person name="Andersen M.R."/>
            <person name="Baker S.E."/>
        </authorList>
    </citation>
    <scope>NUCLEOTIDE SEQUENCE [LARGE SCALE GENOMIC DNA]</scope>
    <source>
        <strain evidence="2 3">CBS 121591</strain>
    </source>
</reference>
<dbReference type="GeneID" id="37132468"/>
<gene>
    <name evidence="2" type="ORF">BO82DRAFT_10037</name>
</gene>
<proteinExistence type="predicted"/>
<keyword evidence="3" id="KW-1185">Reference proteome</keyword>
<dbReference type="AlphaFoldDB" id="A0A319CK09"/>
<dbReference type="VEuPathDB" id="FungiDB:BO82DRAFT_10037"/>
<feature type="region of interest" description="Disordered" evidence="1">
    <location>
        <begin position="54"/>
        <end position="73"/>
    </location>
</feature>
<dbReference type="EMBL" id="KZ821683">
    <property type="protein sequence ID" value="PYH84719.1"/>
    <property type="molecule type" value="Genomic_DNA"/>
</dbReference>
<name>A0A319CK09_9EURO</name>